<dbReference type="GO" id="GO:0005886">
    <property type="term" value="C:plasma membrane"/>
    <property type="evidence" value="ECO:0007669"/>
    <property type="project" value="UniProtKB-SubCell"/>
</dbReference>
<protein>
    <recommendedName>
        <fullName evidence="3">histidine kinase</fullName>
        <ecNumber evidence="3">2.7.13.3</ecNumber>
    </recommendedName>
</protein>
<keyword evidence="10" id="KW-0902">Two-component regulatory system</keyword>
<dbReference type="SUPFAM" id="SSF55874">
    <property type="entry name" value="ATPase domain of HSP90 chaperone/DNA topoisomerase II/histidine kinase"/>
    <property type="match status" value="1"/>
</dbReference>
<dbReference type="InterPro" id="IPR036890">
    <property type="entry name" value="HATPase_C_sf"/>
</dbReference>
<dbReference type="RefSeq" id="WP_042211707.1">
    <property type="nucleotide sequence ID" value="NZ_CP009285.1"/>
</dbReference>
<evidence type="ECO:0000256" key="8">
    <source>
        <dbReference type="ARBA" id="ARBA00022777"/>
    </source>
</evidence>
<proteinExistence type="predicted"/>
<dbReference type="Gene3D" id="6.10.340.10">
    <property type="match status" value="1"/>
</dbReference>
<dbReference type="SUPFAM" id="SSF158472">
    <property type="entry name" value="HAMP domain-like"/>
    <property type="match status" value="1"/>
</dbReference>
<dbReference type="Proteomes" id="UP000029518">
    <property type="component" value="Chromosome"/>
</dbReference>
<dbReference type="Pfam" id="PF00672">
    <property type="entry name" value="HAMP"/>
    <property type="match status" value="1"/>
</dbReference>
<keyword evidence="7" id="KW-0547">Nucleotide-binding</keyword>
<keyword evidence="4" id="KW-1003">Cell membrane</keyword>
<evidence type="ECO:0000259" key="14">
    <source>
        <dbReference type="PROSITE" id="PS50885"/>
    </source>
</evidence>
<dbReference type="KEGG" id="pbd:PBOR_11480"/>
<reference evidence="15" key="1">
    <citation type="submission" date="2014-08" db="EMBL/GenBank/DDBJ databases">
        <title>Comparative genomics of the Paenibacillus odorifer group.</title>
        <authorList>
            <person name="den Bakker H.C."/>
            <person name="Tsai Y.-C.Y.-C."/>
            <person name="Martin N."/>
            <person name="Korlach J."/>
            <person name="Wiedmann M."/>
        </authorList>
    </citation>
    <scope>NUCLEOTIDE SEQUENCE [LARGE SCALE GENOMIC DNA]</scope>
    <source>
        <strain evidence="15">DSM 13188</strain>
    </source>
</reference>
<dbReference type="InterPro" id="IPR050640">
    <property type="entry name" value="Bact_2-comp_sensor_kinase"/>
</dbReference>
<keyword evidence="12" id="KW-0812">Transmembrane</keyword>
<dbReference type="HOGENOM" id="CLU_020473_6_1_9"/>
<evidence type="ECO:0000256" key="10">
    <source>
        <dbReference type="ARBA" id="ARBA00023012"/>
    </source>
</evidence>
<keyword evidence="5" id="KW-0597">Phosphoprotein</keyword>
<keyword evidence="16" id="KW-1185">Reference proteome</keyword>
<dbReference type="Gene3D" id="3.30.565.10">
    <property type="entry name" value="Histidine kinase-like ATPase, C-terminal domain"/>
    <property type="match status" value="1"/>
</dbReference>
<feature type="domain" description="Histidine kinase" evidence="13">
    <location>
        <begin position="489"/>
        <end position="596"/>
    </location>
</feature>
<keyword evidence="9" id="KW-0067">ATP-binding</keyword>
<evidence type="ECO:0000259" key="13">
    <source>
        <dbReference type="PROSITE" id="PS50109"/>
    </source>
</evidence>
<dbReference type="SMART" id="SM00387">
    <property type="entry name" value="HATPase_c"/>
    <property type="match status" value="1"/>
</dbReference>
<sequence length="600" mass="67522">MKRITRVFHNWSVTSKFVGVFVLILTVSSIITGVIIYLQAYNSAISQARSVMEQNLLQTKTTIDEKVDMIENISEIIAFDSRIQTLLDSAFINESFQLQDYRYNVAPIVDNIMRQNTYIHSIHVYMNNPTIPEIFELYDGFYSMNRIRGDGEYERFMKDSQNSTDWRGLHLEKLLTTRPDVEAKADVFSYNRKILSGRNNEVNGLVEIEVTQSVLFQPLEDANPEVGSVLVLDNNNKVASNNNNRLTDEMVKQLTGVMPGDNSSLNMLATVGGVRSIVIAVPLTGPDQRLVGVFPVSNFVDKVNQSIRTSFMVLIAALIILSLLVYYLTVKLLSRMKVLLKAMKQVREGSIDVSVPVVWNDEFTQMALSFNHMTARIHDLVETVYKSELLEKDAELKALESQINPHFLYNTLATISWVARKAKAPDIVKLSDSMAKFYRLVLNKGNSETLVANELDMVGAYLAIQKFRFEDRFDAVFEVEEGVRNCYTLKNILQPLVENALIHGIEPKRSHGTIIIKAALEGGLVVIRIIDDGVGMPRDMIQAVIEGKVLNTRGSGFAIANITKRLRAFYGESQHIELYSRQGIGTVITLSFAARGMNNV</sequence>
<evidence type="ECO:0000313" key="15">
    <source>
        <dbReference type="EMBL" id="AIQ57478.1"/>
    </source>
</evidence>
<evidence type="ECO:0000256" key="4">
    <source>
        <dbReference type="ARBA" id="ARBA00022475"/>
    </source>
</evidence>
<dbReference type="InterPro" id="IPR010559">
    <property type="entry name" value="Sig_transdc_His_kin_internal"/>
</dbReference>
<dbReference type="PROSITE" id="PS50109">
    <property type="entry name" value="HIS_KIN"/>
    <property type="match status" value="1"/>
</dbReference>
<evidence type="ECO:0000256" key="5">
    <source>
        <dbReference type="ARBA" id="ARBA00022553"/>
    </source>
</evidence>
<dbReference type="GO" id="GO:0005524">
    <property type="term" value="F:ATP binding"/>
    <property type="evidence" value="ECO:0007669"/>
    <property type="project" value="UniProtKB-KW"/>
</dbReference>
<feature type="transmembrane region" description="Helical" evidence="12">
    <location>
        <begin position="311"/>
        <end position="334"/>
    </location>
</feature>
<dbReference type="OrthoDB" id="9809348at2"/>
<organism evidence="15 16">
    <name type="scientific">Paenibacillus borealis</name>
    <dbReference type="NCBI Taxonomy" id="160799"/>
    <lineage>
        <taxon>Bacteria</taxon>
        <taxon>Bacillati</taxon>
        <taxon>Bacillota</taxon>
        <taxon>Bacilli</taxon>
        <taxon>Bacillales</taxon>
        <taxon>Paenibacillaceae</taxon>
        <taxon>Paenibacillus</taxon>
    </lineage>
</organism>
<evidence type="ECO:0000256" key="12">
    <source>
        <dbReference type="SAM" id="Phobius"/>
    </source>
</evidence>
<dbReference type="GO" id="GO:0000155">
    <property type="term" value="F:phosphorelay sensor kinase activity"/>
    <property type="evidence" value="ECO:0007669"/>
    <property type="project" value="InterPro"/>
</dbReference>
<evidence type="ECO:0000256" key="11">
    <source>
        <dbReference type="ARBA" id="ARBA00023136"/>
    </source>
</evidence>
<dbReference type="Pfam" id="PF02518">
    <property type="entry name" value="HATPase_c"/>
    <property type="match status" value="1"/>
</dbReference>
<keyword evidence="8" id="KW-0418">Kinase</keyword>
<dbReference type="SMART" id="SM00304">
    <property type="entry name" value="HAMP"/>
    <property type="match status" value="1"/>
</dbReference>
<name>A0A089LEB5_PAEBO</name>
<keyword evidence="12" id="KW-1133">Transmembrane helix</keyword>
<feature type="domain" description="HAMP" evidence="14">
    <location>
        <begin position="330"/>
        <end position="382"/>
    </location>
</feature>
<evidence type="ECO:0000256" key="7">
    <source>
        <dbReference type="ARBA" id="ARBA00022741"/>
    </source>
</evidence>
<evidence type="ECO:0000256" key="2">
    <source>
        <dbReference type="ARBA" id="ARBA00004651"/>
    </source>
</evidence>
<keyword evidence="6" id="KW-0808">Transferase</keyword>
<comment type="subcellular location">
    <subcellularLocation>
        <location evidence="2">Cell membrane</location>
        <topology evidence="2">Multi-pass membrane protein</topology>
    </subcellularLocation>
</comment>
<comment type="catalytic activity">
    <reaction evidence="1">
        <text>ATP + protein L-histidine = ADP + protein N-phospho-L-histidine.</text>
        <dbReference type="EC" id="2.7.13.3"/>
    </reaction>
</comment>
<gene>
    <name evidence="15" type="ORF">PBOR_11480</name>
</gene>
<dbReference type="InterPro" id="IPR003660">
    <property type="entry name" value="HAMP_dom"/>
</dbReference>
<dbReference type="PANTHER" id="PTHR34220">
    <property type="entry name" value="SENSOR HISTIDINE KINASE YPDA"/>
    <property type="match status" value="1"/>
</dbReference>
<dbReference type="InterPro" id="IPR005467">
    <property type="entry name" value="His_kinase_dom"/>
</dbReference>
<keyword evidence="11 12" id="KW-0472">Membrane</keyword>
<dbReference type="Pfam" id="PF06580">
    <property type="entry name" value="His_kinase"/>
    <property type="match status" value="1"/>
</dbReference>
<dbReference type="AlphaFoldDB" id="A0A089LEB5"/>
<dbReference type="CDD" id="cd06225">
    <property type="entry name" value="HAMP"/>
    <property type="match status" value="1"/>
</dbReference>
<evidence type="ECO:0000256" key="6">
    <source>
        <dbReference type="ARBA" id="ARBA00022679"/>
    </source>
</evidence>
<accession>A0A089LEB5</accession>
<evidence type="ECO:0000256" key="9">
    <source>
        <dbReference type="ARBA" id="ARBA00022840"/>
    </source>
</evidence>
<evidence type="ECO:0000313" key="16">
    <source>
        <dbReference type="Proteomes" id="UP000029518"/>
    </source>
</evidence>
<feature type="transmembrane region" description="Helical" evidence="12">
    <location>
        <begin position="20"/>
        <end position="40"/>
    </location>
</feature>
<evidence type="ECO:0000256" key="3">
    <source>
        <dbReference type="ARBA" id="ARBA00012438"/>
    </source>
</evidence>
<dbReference type="EMBL" id="CP009285">
    <property type="protein sequence ID" value="AIQ57478.1"/>
    <property type="molecule type" value="Genomic_DNA"/>
</dbReference>
<dbReference type="EC" id="2.7.13.3" evidence="3"/>
<dbReference type="PANTHER" id="PTHR34220:SF7">
    <property type="entry name" value="SENSOR HISTIDINE KINASE YPDA"/>
    <property type="match status" value="1"/>
</dbReference>
<evidence type="ECO:0000256" key="1">
    <source>
        <dbReference type="ARBA" id="ARBA00000085"/>
    </source>
</evidence>
<dbReference type="PROSITE" id="PS50885">
    <property type="entry name" value="HAMP"/>
    <property type="match status" value="1"/>
</dbReference>
<dbReference type="InterPro" id="IPR003594">
    <property type="entry name" value="HATPase_dom"/>
</dbReference>